<evidence type="ECO:0000256" key="10">
    <source>
        <dbReference type="ARBA" id="ARBA00047475"/>
    </source>
</evidence>
<dbReference type="InterPro" id="IPR050271">
    <property type="entry name" value="UDP-glycosyltransferase"/>
</dbReference>
<comment type="subcellular location">
    <subcellularLocation>
        <location evidence="1">Membrane</location>
        <topology evidence="1">Single-pass membrane protein</topology>
    </subcellularLocation>
</comment>
<dbReference type="CDD" id="cd03784">
    <property type="entry name" value="GT1_Gtf-like"/>
    <property type="match status" value="2"/>
</dbReference>
<dbReference type="GO" id="GO:0016020">
    <property type="term" value="C:membrane"/>
    <property type="evidence" value="ECO:0007669"/>
    <property type="project" value="UniProtKB-SubCell"/>
</dbReference>
<dbReference type="PANTHER" id="PTHR48043:SF23">
    <property type="entry name" value="UDP-GLUCURONOSYLTRANSFERASE"/>
    <property type="match status" value="1"/>
</dbReference>
<accession>A0A0K0F3G3</accession>
<evidence type="ECO:0000256" key="12">
    <source>
        <dbReference type="SAM" id="SignalP"/>
    </source>
</evidence>
<keyword evidence="7 12" id="KW-0732">Signal</keyword>
<evidence type="ECO:0000256" key="5">
    <source>
        <dbReference type="ARBA" id="ARBA00022679"/>
    </source>
</evidence>
<feature type="chain" id="PRO_5005329289" description="glucuronosyltransferase" evidence="12">
    <location>
        <begin position="19"/>
        <end position="963"/>
    </location>
</feature>
<protein>
    <recommendedName>
        <fullName evidence="3">glucuronosyltransferase</fullName>
        <ecNumber evidence="3">2.4.1.17</ecNumber>
    </recommendedName>
</protein>
<dbReference type="Proteomes" id="UP000035680">
    <property type="component" value="Unassembled WGS sequence"/>
</dbReference>
<proteinExistence type="inferred from homology"/>
<feature type="signal peptide" evidence="12">
    <location>
        <begin position="1"/>
        <end position="18"/>
    </location>
</feature>
<evidence type="ECO:0000256" key="1">
    <source>
        <dbReference type="ARBA" id="ARBA00004167"/>
    </source>
</evidence>
<dbReference type="AlphaFoldDB" id="A0A0K0F3G3"/>
<evidence type="ECO:0000313" key="13">
    <source>
        <dbReference type="Proteomes" id="UP000035680"/>
    </source>
</evidence>
<organism evidence="13 14">
    <name type="scientific">Strongyloides venezuelensis</name>
    <name type="common">Threadworm</name>
    <dbReference type="NCBI Taxonomy" id="75913"/>
    <lineage>
        <taxon>Eukaryota</taxon>
        <taxon>Metazoa</taxon>
        <taxon>Ecdysozoa</taxon>
        <taxon>Nematoda</taxon>
        <taxon>Chromadorea</taxon>
        <taxon>Rhabditida</taxon>
        <taxon>Tylenchina</taxon>
        <taxon>Panagrolaimomorpha</taxon>
        <taxon>Strongyloidoidea</taxon>
        <taxon>Strongyloididae</taxon>
        <taxon>Strongyloides</taxon>
    </lineage>
</organism>
<dbReference type="InterPro" id="IPR002213">
    <property type="entry name" value="UDP_glucos_trans"/>
</dbReference>
<evidence type="ECO:0000256" key="2">
    <source>
        <dbReference type="ARBA" id="ARBA00009995"/>
    </source>
</evidence>
<keyword evidence="4" id="KW-0328">Glycosyltransferase</keyword>
<reference evidence="14" key="2">
    <citation type="submission" date="2015-08" db="UniProtKB">
        <authorList>
            <consortium name="WormBaseParasite"/>
        </authorList>
    </citation>
    <scope>IDENTIFICATION</scope>
</reference>
<comment type="similarity">
    <text evidence="2">Belongs to the UDP-glycosyltransferase family.</text>
</comment>
<dbReference type="STRING" id="75913.A0A0K0F3G3"/>
<evidence type="ECO:0000256" key="9">
    <source>
        <dbReference type="ARBA" id="ARBA00023136"/>
    </source>
</evidence>
<dbReference type="FunFam" id="3.40.50.2000:FF:000038">
    <property type="entry name" value="UDP-GlucuronosylTransferase"/>
    <property type="match status" value="2"/>
</dbReference>
<evidence type="ECO:0000313" key="14">
    <source>
        <dbReference type="WBParaSite" id="SVE_0334600.1"/>
    </source>
</evidence>
<evidence type="ECO:0000256" key="11">
    <source>
        <dbReference type="SAM" id="Phobius"/>
    </source>
</evidence>
<keyword evidence="5" id="KW-0808">Transferase</keyword>
<sequence length="963" mass="110514">MFSRSFILFLNLFSFIYSYKILVVNPKLGYSHVNFFSQVADILTEAGHDVTVLTIDVDPTIKHPGAYKAKIITFPVTKEIEDDFANLVDKRLLWNFSNGGAQQFRLLFKIINGIHKQSLMVFNDEELAEKIRKEEFDLGITESVNFYVLGMFKVWRIKAYVTGYSMSLGNDLYKYFGLPFPSSFMPNLMSSFGDKMTYSERFQNWFAHYFGETVMYFLKDKITLQSEFDRKYGVGFYDSDNIIGDSSFLVLNSNPFLDIPGPKTPKMVEVSGIGIKDPKPLDEYWDKILSLRNKTVLVSFGSFFKAIYMPDDMKNGLLETMRKLKDITFIWKYEEPEDGTGKDIENLVVSKWLPQSDLLNDERLSLFVTHGGMGSTTELSFRGIPAIAIPILGDQMRNSKLIERQKCGIVMSKFELADSSILIKNIETILNDETYKYNAKMVSRRLNKRPIGSKRLLIEHVEFAAEFGRLDMLDLASLADILTEAGHDVTVLTINIDPTIKHPGAYKSKIITFPSTREVEDNFVNMIDNRFIWSLSNDGAQQFKFTLKFIDGLRRQSLRVFNYEELAEKIRKEEFDLGITEAMNIYLLGMFKVWGIKAYVTGYSMLLGDHFYKFFGLPFPTSFIPNYMSSSTDNMTYSERFENWFVHHFGEFMGYFLKDKMTLQSEFDKKYGVGFYNSDNAVGDSSFLVLNSNPFLDIPGPKTPKMVEVSGIGIKDPKPLDEYWDKILSLRNKTVLVSFGSFAKAIYMPDDMKNGLLETMRKLKDITFIWKYEETEDGTGKDIENLVISKWLPQSDLLNDDRLSLFVTHGGMGSTTELSFRGIPAIAIPILGDQMRNSKLIERQKCGIVMSKFELADSSILIKNIETILNDETYKYNAKMVSRRLNKRPIGSKRLLIEHVEFAAEFGRLDMLDLASRNMGMIEYYNLDIIFPVIVGFLILVSVLSYVIFKIVKKLFTPKAKID</sequence>
<name>A0A0K0F3G3_STRVS</name>
<reference evidence="13" key="1">
    <citation type="submission" date="2014-07" db="EMBL/GenBank/DDBJ databases">
        <authorList>
            <person name="Martin A.A"/>
            <person name="De Silva N."/>
        </authorList>
    </citation>
    <scope>NUCLEOTIDE SEQUENCE</scope>
</reference>
<evidence type="ECO:0000256" key="7">
    <source>
        <dbReference type="ARBA" id="ARBA00022729"/>
    </source>
</evidence>
<dbReference type="Gene3D" id="3.40.50.2000">
    <property type="entry name" value="Glycogen Phosphorylase B"/>
    <property type="match status" value="2"/>
</dbReference>
<evidence type="ECO:0000256" key="4">
    <source>
        <dbReference type="ARBA" id="ARBA00022676"/>
    </source>
</evidence>
<comment type="catalytic activity">
    <reaction evidence="10">
        <text>glucuronate acceptor + UDP-alpha-D-glucuronate = acceptor beta-D-glucuronoside + UDP + H(+)</text>
        <dbReference type="Rhea" id="RHEA:21032"/>
        <dbReference type="ChEBI" id="CHEBI:15378"/>
        <dbReference type="ChEBI" id="CHEBI:58052"/>
        <dbReference type="ChEBI" id="CHEBI:58223"/>
        <dbReference type="ChEBI" id="CHEBI:132367"/>
        <dbReference type="ChEBI" id="CHEBI:132368"/>
        <dbReference type="EC" id="2.4.1.17"/>
    </reaction>
</comment>
<dbReference type="GO" id="GO:0015020">
    <property type="term" value="F:glucuronosyltransferase activity"/>
    <property type="evidence" value="ECO:0007669"/>
    <property type="project" value="UniProtKB-EC"/>
</dbReference>
<evidence type="ECO:0000256" key="8">
    <source>
        <dbReference type="ARBA" id="ARBA00022989"/>
    </source>
</evidence>
<feature type="transmembrane region" description="Helical" evidence="11">
    <location>
        <begin position="929"/>
        <end position="949"/>
    </location>
</feature>
<keyword evidence="6 11" id="KW-0812">Transmembrane</keyword>
<dbReference type="EC" id="2.4.1.17" evidence="3"/>
<evidence type="ECO:0000256" key="6">
    <source>
        <dbReference type="ARBA" id="ARBA00022692"/>
    </source>
</evidence>
<dbReference type="SUPFAM" id="SSF53756">
    <property type="entry name" value="UDP-Glycosyltransferase/glycogen phosphorylase"/>
    <property type="match status" value="2"/>
</dbReference>
<dbReference type="PANTHER" id="PTHR48043">
    <property type="entry name" value="EG:EG0003.4 PROTEIN-RELATED"/>
    <property type="match status" value="1"/>
</dbReference>
<dbReference type="WBParaSite" id="SVE_0334600.1">
    <property type="protein sequence ID" value="SVE_0334600.1"/>
    <property type="gene ID" value="SVE_0334600"/>
</dbReference>
<evidence type="ECO:0000256" key="3">
    <source>
        <dbReference type="ARBA" id="ARBA00012544"/>
    </source>
</evidence>
<keyword evidence="8 11" id="KW-1133">Transmembrane helix</keyword>
<dbReference type="Pfam" id="PF00201">
    <property type="entry name" value="UDPGT"/>
    <property type="match status" value="2"/>
</dbReference>
<keyword evidence="9 11" id="KW-0472">Membrane</keyword>
<keyword evidence="13" id="KW-1185">Reference proteome</keyword>